<evidence type="ECO:0000313" key="2">
    <source>
        <dbReference type="EMBL" id="TGO33275.1"/>
    </source>
</evidence>
<evidence type="ECO:0000313" key="3">
    <source>
        <dbReference type="Proteomes" id="UP000297814"/>
    </source>
</evidence>
<reference evidence="2 3" key="1">
    <citation type="submission" date="2017-12" db="EMBL/GenBank/DDBJ databases">
        <title>Comparative genomics of Botrytis spp.</title>
        <authorList>
            <person name="Valero-Jimenez C.A."/>
            <person name="Tapia P."/>
            <person name="Veloso J."/>
            <person name="Silva-Moreno E."/>
            <person name="Staats M."/>
            <person name="Valdes J.H."/>
            <person name="Van Kan J.A.L."/>
        </authorList>
    </citation>
    <scope>NUCLEOTIDE SEQUENCE [LARGE SCALE GENOMIC DNA]</scope>
    <source>
        <strain evidence="2 3">Bh0001</strain>
    </source>
</reference>
<dbReference type="PANTHER" id="PTHR33112:SF1">
    <property type="entry name" value="HETEROKARYON INCOMPATIBILITY DOMAIN-CONTAINING PROTEIN"/>
    <property type="match status" value="1"/>
</dbReference>
<sequence length="658" mass="74947">MDCTTSSDALSDGCEESNVSEEEIHEAVLAAGKKAKNLCSFLYSIKPEVEEGNDEEYFPLQRSTARHLFGFDRAYKDSIVFYLVDGHYARISSSDFTDSVFGFSNADAYKDGVAIRNLSLQADLSLVREWIRLCDNNHAGSNFNCLPKDGISVQGFTVIDCKDGRNILVPGATCMEYITLSYVWGSEVSEGPDQSGKLPSTLPNLITDVIKVVIALGYRYLWIDRYCVPQDDYSDIKSLLIKNMDKIYSQSTLTIIATAAKCPSENLPGVSKPRIAVQKFLQLNSVRLVQWVSEIRHEIDDSVWNTRGWIYQEALLSRRRLVFTETQCYFQCDARGTWSGKGGSRMESIDYDLSTERRPPRRYRIPMIFLPRPEHYIGREVSSFGSMVSEYTKRQLSKDSDVLPAFLSVLTMFISECSGFHAHIHGVPIFEPGKNILSVNATGTLIMGITWYFKTNFRTLEDVAAAAIPFRRRSLPSWTWCDWTHASPSLYPIRWKEEFLNKGTMGQCIDIVHGQKLSLEFENGTILPWPREADLADIAQKIMLTGDVHFIHVLGWLTYLPVPISSKPEQRRQVCGRYRTNRVTEHWLLRLARERGMNVTDREEYVFKTWVYASWTESSLYSGGPRAVFYMMVLGETSDPTTFERIELCDVSISSYFS</sequence>
<name>A0A4Z1G8U2_9HELO</name>
<dbReference type="PANTHER" id="PTHR33112">
    <property type="entry name" value="DOMAIN PROTEIN, PUTATIVE-RELATED"/>
    <property type="match status" value="1"/>
</dbReference>
<keyword evidence="3" id="KW-1185">Reference proteome</keyword>
<protein>
    <recommendedName>
        <fullName evidence="1">Heterokaryon incompatibility domain-containing protein</fullName>
    </recommendedName>
</protein>
<dbReference type="Proteomes" id="UP000297814">
    <property type="component" value="Unassembled WGS sequence"/>
</dbReference>
<organism evidence="2 3">
    <name type="scientific">Botrytis hyacinthi</name>
    <dbReference type="NCBI Taxonomy" id="278943"/>
    <lineage>
        <taxon>Eukaryota</taxon>
        <taxon>Fungi</taxon>
        <taxon>Dikarya</taxon>
        <taxon>Ascomycota</taxon>
        <taxon>Pezizomycotina</taxon>
        <taxon>Leotiomycetes</taxon>
        <taxon>Helotiales</taxon>
        <taxon>Sclerotiniaceae</taxon>
        <taxon>Botrytis</taxon>
    </lineage>
</organism>
<gene>
    <name evidence="2" type="ORF">BHYA_0255g00030</name>
</gene>
<accession>A0A4Z1G8U2</accession>
<dbReference type="Pfam" id="PF06985">
    <property type="entry name" value="HET"/>
    <property type="match status" value="1"/>
</dbReference>
<dbReference type="InterPro" id="IPR010730">
    <property type="entry name" value="HET"/>
</dbReference>
<dbReference type="EMBL" id="PQXK01000255">
    <property type="protein sequence ID" value="TGO33275.1"/>
    <property type="molecule type" value="Genomic_DNA"/>
</dbReference>
<feature type="domain" description="Heterokaryon incompatibility" evidence="1">
    <location>
        <begin position="177"/>
        <end position="313"/>
    </location>
</feature>
<comment type="caution">
    <text evidence="2">The sequence shown here is derived from an EMBL/GenBank/DDBJ whole genome shotgun (WGS) entry which is preliminary data.</text>
</comment>
<evidence type="ECO:0000259" key="1">
    <source>
        <dbReference type="Pfam" id="PF06985"/>
    </source>
</evidence>
<dbReference type="AlphaFoldDB" id="A0A4Z1G8U2"/>
<proteinExistence type="predicted"/>